<keyword evidence="8" id="KW-1185">Reference proteome</keyword>
<feature type="region of interest" description="Disordered" evidence="5">
    <location>
        <begin position="1201"/>
        <end position="1229"/>
    </location>
</feature>
<dbReference type="PANTHER" id="PTHR12131:SF1">
    <property type="entry name" value="ATP-DEPENDENT RNA HELICASE SUPV3L1, MITOCHONDRIAL-RELATED"/>
    <property type="match status" value="1"/>
</dbReference>
<dbReference type="OrthoDB" id="2320933at2759"/>
<feature type="region of interest" description="Disordered" evidence="5">
    <location>
        <begin position="1372"/>
        <end position="1392"/>
    </location>
</feature>
<dbReference type="Pfam" id="PF00270">
    <property type="entry name" value="DEAD"/>
    <property type="match status" value="1"/>
</dbReference>
<sequence length="1678" mass="195209">MGIRGLHSYLHANRREYSQLISLTKQPRSLILVDGSSVIFYLWHLQYSQLPLQGVGWSFGCDYRHFVVNCEWFFGLLEEHAVVVVFDGASEDVKRETVVKRGRERRDDFEGFLKRELKETGGEGAEEMVDDEIGKVEESVEEVNVGEEEMRDVEELLKIEIPEMKCERTFIEKEDATFVPFMANRLLYYVCKRLNIKTVFAFNEADSYISSLYKTIERDKFCNVFCMGEDSDYYCMGVKYIPLSSLRFEDFELKGRLFDSKTIIDKFGFSSLEELKLFGCLVGNDYVKDSDLEAFYLMLTLKRHLSRREKIELVICFLKWQKTTDLSVLFRDVERRERKKLTRLIQQAMEVNEKEAKEIVGNVRWNFGLFFNGRNRLPEIPFVKFSEFDWNYFREIRSHVYAILNLERVDEGRQIVEAKFCNVLIEDELFDSSDPLMWKVARFLKCFNLRFPKYFGNVLVSSYLIYQGNFNKVKESKVKEKVKEKNELLAFIELGLYHYLMYYECLNFRNNKEENESLVDDLMNFDESIFIEMSLNYSGNLQDERVRRFLSEMNLIDIQIINFEDGRVKNFENIEDDKVEQTKADGFLFPIEHLKFRNEKRNKADKREFNKRNSVEAEKEKKRLIAVSKGYNVDKIEINAGGEIPRYPGEYSKKRRKFEYDEFQKRAFASLYRERSVLVSAPTSNGKTEIGMYAVEKGLIEGKRVVYVCPTKALVHQAYCELTSRFNLKECKGCKEGLNKKINDNIINDNKMNDNRMSDNKMSGNNSNPLVGILTNDLKIDLQARILVTVPEIVLKFYENGRGDEFEVVVVDEIHLIQDEERGIVWEKMILMIPSGVLFVGLSATLGTSEELFFGWLKSIFEMKNDVIDFIKTDKRVIPLNFYSYCGGLIKMEKVESGDGVFEKVFRGEVSLIEIESDVENKDECDGNVKSREKCSLHLNDFYAIEGISDVNNTRDVRDTNDSNVKSFNNFKSIPFLNSLISLNSLSALNECVDCSFEFVKGLILRGKLAFSFPIVKKVIKRKRMIESPVPFVYYVNSFVDFFEFHPDLFVLNDSKDKLFLKCLYEEFTGKKFESVDTSSKKDKIVEFIYLNLKNKNCFEIYKELEIELCFCGIFSFDEFWNCFFFLFNFENNLIEFNLAKNILFCHLKSLIKSSSFTSKLEEIPINLLKEFKALEDVENGKDTVSCKEDSTCKDTYNDTCHSTTTSTSTTATSTTTSPPTTSPPTTTSLTNYFKKYPSTLEQFKIIFKNKLIDKIPFLNVLESNLRNANDFLNLINFCLENHIFYLIEEYLNFNLNEIQLNVLKRVENLLSNKKGDNKNDKIKRFIQRLTIKSFKDCYLSTNLTNLMASGNEARGDEIDARGNQVDERGNEVNTCSGTLSNNPTTSTSTSNSYPSTYKFVELFNKLNVLDLYRISHVCNEKYLLNEDEIKRLKLINENALNLFLFFQSKRELNEIQTFLHYFRNLTFNKMIENGLLNSILIDLDLNKKLPVIIFENSRNGCEQVAFELFKYSLPKINSDKKKLIDKTIKMLKSIEPQLEQSGHLSLLARGIGIHHSGLSIVFRLEIENLSRKASSVLFLRDSHFFPLNDMMFNQMAGRAGRRGFDISDFIDKVKDREVKGREVKDKDKEVNREVKGDKEVNDDEKDRLPLPSLPSSSLCYPNIAQHGLFSFLNGKEQ</sequence>
<dbReference type="InterPro" id="IPR029060">
    <property type="entry name" value="PIN-like_dom_sf"/>
</dbReference>
<evidence type="ECO:0000256" key="5">
    <source>
        <dbReference type="SAM" id="MobiDB-lite"/>
    </source>
</evidence>
<dbReference type="Gene3D" id="3.40.50.1010">
    <property type="entry name" value="5'-nuclease"/>
    <property type="match status" value="1"/>
</dbReference>
<evidence type="ECO:0000313" key="7">
    <source>
        <dbReference type="EMBL" id="EPZ36345.1"/>
    </source>
</evidence>
<dbReference type="GO" id="GO:0003676">
    <property type="term" value="F:nucleic acid binding"/>
    <property type="evidence" value="ECO:0007669"/>
    <property type="project" value="InterPro"/>
</dbReference>
<evidence type="ECO:0000313" key="8">
    <source>
        <dbReference type="Proteomes" id="UP000030755"/>
    </source>
</evidence>
<keyword evidence="1" id="KW-0547">Nucleotide-binding</keyword>
<evidence type="ECO:0000259" key="6">
    <source>
        <dbReference type="PROSITE" id="PS51192"/>
    </source>
</evidence>
<feature type="domain" description="Helicase ATP-binding" evidence="6">
    <location>
        <begin position="668"/>
        <end position="864"/>
    </location>
</feature>
<accession>A0A075B1V3</accession>
<dbReference type="Proteomes" id="UP000030755">
    <property type="component" value="Unassembled WGS sequence"/>
</dbReference>
<dbReference type="EMBL" id="KE560580">
    <property type="protein sequence ID" value="EPZ36345.1"/>
    <property type="molecule type" value="Genomic_DNA"/>
</dbReference>
<evidence type="ECO:0000256" key="4">
    <source>
        <dbReference type="ARBA" id="ARBA00022840"/>
    </source>
</evidence>
<dbReference type="HOGENOM" id="CLU_241573_0_0_1"/>
<dbReference type="PANTHER" id="PTHR12131">
    <property type="entry name" value="ATP-DEPENDENT RNA AND DNA HELICASE"/>
    <property type="match status" value="1"/>
</dbReference>
<evidence type="ECO:0000256" key="1">
    <source>
        <dbReference type="ARBA" id="ARBA00022741"/>
    </source>
</evidence>
<keyword evidence="2 7" id="KW-0378">Hydrolase</keyword>
<dbReference type="SUPFAM" id="SSF88723">
    <property type="entry name" value="PIN domain-like"/>
    <property type="match status" value="1"/>
</dbReference>
<reference evidence="7 8" key="1">
    <citation type="journal article" date="2013" name="Curr. Biol.">
        <title>Shared signatures of parasitism and phylogenomics unite Cryptomycota and microsporidia.</title>
        <authorList>
            <person name="James T.Y."/>
            <person name="Pelin A."/>
            <person name="Bonen L."/>
            <person name="Ahrendt S."/>
            <person name="Sain D."/>
            <person name="Corradi N."/>
            <person name="Stajich J.E."/>
        </authorList>
    </citation>
    <scope>NUCLEOTIDE SEQUENCE [LARGE SCALE GENOMIC DNA]</scope>
    <source>
        <strain evidence="7 8">CSF55</strain>
    </source>
</reference>
<dbReference type="InterPro" id="IPR011545">
    <property type="entry name" value="DEAD/DEAH_box_helicase_dom"/>
</dbReference>
<dbReference type="GO" id="GO:0016787">
    <property type="term" value="F:hydrolase activity"/>
    <property type="evidence" value="ECO:0007669"/>
    <property type="project" value="UniProtKB-KW"/>
</dbReference>
<dbReference type="GO" id="GO:0005524">
    <property type="term" value="F:ATP binding"/>
    <property type="evidence" value="ECO:0007669"/>
    <property type="project" value="UniProtKB-KW"/>
</dbReference>
<dbReference type="InterPro" id="IPR014001">
    <property type="entry name" value="Helicase_ATP-bd"/>
</dbReference>
<dbReference type="Gene3D" id="3.40.50.300">
    <property type="entry name" value="P-loop containing nucleotide triphosphate hydrolases"/>
    <property type="match status" value="2"/>
</dbReference>
<feature type="compositionally biased region" description="Low complexity" evidence="5">
    <location>
        <begin position="1381"/>
        <end position="1392"/>
    </location>
</feature>
<feature type="compositionally biased region" description="Low complexity" evidence="5">
    <location>
        <begin position="1203"/>
        <end position="1229"/>
    </location>
</feature>
<dbReference type="SMART" id="SM00487">
    <property type="entry name" value="DEXDc"/>
    <property type="match status" value="1"/>
</dbReference>
<evidence type="ECO:0000256" key="2">
    <source>
        <dbReference type="ARBA" id="ARBA00022801"/>
    </source>
</evidence>
<protein>
    <submittedName>
        <fullName evidence="7">p-loop containing nucleoside triphosphate hydrolase domain-containing protein</fullName>
    </submittedName>
</protein>
<evidence type="ECO:0000256" key="3">
    <source>
        <dbReference type="ARBA" id="ARBA00022806"/>
    </source>
</evidence>
<dbReference type="STRING" id="988480.A0A075B1V3"/>
<gene>
    <name evidence="7" type="ORF">O9G_004004</name>
</gene>
<dbReference type="SUPFAM" id="SSF52540">
    <property type="entry name" value="P-loop containing nucleoside triphosphate hydrolases"/>
    <property type="match status" value="2"/>
</dbReference>
<dbReference type="InterPro" id="IPR050699">
    <property type="entry name" value="RNA-DNA_Helicase"/>
</dbReference>
<dbReference type="InterPro" id="IPR027417">
    <property type="entry name" value="P-loop_NTPase"/>
</dbReference>
<keyword evidence="3" id="KW-0347">Helicase</keyword>
<dbReference type="GO" id="GO:0004386">
    <property type="term" value="F:helicase activity"/>
    <property type="evidence" value="ECO:0007669"/>
    <property type="project" value="UniProtKB-KW"/>
</dbReference>
<organism evidence="7 8">
    <name type="scientific">Rozella allomycis (strain CSF55)</name>
    <dbReference type="NCBI Taxonomy" id="988480"/>
    <lineage>
        <taxon>Eukaryota</taxon>
        <taxon>Fungi</taxon>
        <taxon>Fungi incertae sedis</taxon>
        <taxon>Cryptomycota</taxon>
        <taxon>Cryptomycota incertae sedis</taxon>
        <taxon>Rozella</taxon>
    </lineage>
</organism>
<keyword evidence="4" id="KW-0067">ATP-binding</keyword>
<name>A0A075B1V3_ROZAC</name>
<feature type="region of interest" description="Disordered" evidence="5">
    <location>
        <begin position="1627"/>
        <end position="1652"/>
    </location>
</feature>
<dbReference type="PROSITE" id="PS51192">
    <property type="entry name" value="HELICASE_ATP_BIND_1"/>
    <property type="match status" value="1"/>
</dbReference>
<proteinExistence type="predicted"/>
<feature type="compositionally biased region" description="Basic and acidic residues" evidence="5">
    <location>
        <begin position="1627"/>
        <end position="1649"/>
    </location>
</feature>